<sequence>MDNGTWRIGLSTSSKYDYSDDYVDYEDNDEDYEVEVDYSCPFCTEDFDIVGLLCHIEEEHYDEAKKGVCPVCDTIVGRDLVEHIALQHENVYKSGSKSMHSDGDSQSNIALIRKEMLERSLKSLLENTSSVASSSTAAADQLLTSFVCAYSTPEAETRPSTSLADAADKEEPTDENELERSMKNCVISEEQEEQTQRSKFVQSLLLSTFLDDGL</sequence>
<dbReference type="PANTHER" id="PTHR31875">
    <property type="entry name" value="PROTEIN DEHYDRATION-INDUCED 19"/>
    <property type="match status" value="1"/>
</dbReference>
<evidence type="ECO:0000256" key="1">
    <source>
        <dbReference type="ARBA" id="ARBA00007109"/>
    </source>
</evidence>
<dbReference type="EMBL" id="JBDFQZ010000001">
    <property type="protein sequence ID" value="KAK9756898.1"/>
    <property type="molecule type" value="Genomic_DNA"/>
</dbReference>
<feature type="region of interest" description="Disordered" evidence="2">
    <location>
        <begin position="157"/>
        <end position="197"/>
    </location>
</feature>
<gene>
    <name evidence="5" type="ORF">RND81_01G128400</name>
</gene>
<dbReference type="InterPro" id="IPR008598">
    <property type="entry name" value="Di19_Zn-bd"/>
</dbReference>
<protein>
    <submittedName>
        <fullName evidence="5">Uncharacterized protein</fullName>
    </submittedName>
</protein>
<dbReference type="PANTHER" id="PTHR31875:SF23">
    <property type="entry name" value="PROTEIN DEHYDRATION-INDUCED 19 HOMOLOG 4"/>
    <property type="match status" value="1"/>
</dbReference>
<feature type="domain" description="Di19 C-terminal" evidence="4">
    <location>
        <begin position="110"/>
        <end position="208"/>
    </location>
</feature>
<evidence type="ECO:0000313" key="6">
    <source>
        <dbReference type="Proteomes" id="UP001443914"/>
    </source>
</evidence>
<keyword evidence="6" id="KW-1185">Reference proteome</keyword>
<name>A0AAW1NF70_SAPOF</name>
<organism evidence="5 6">
    <name type="scientific">Saponaria officinalis</name>
    <name type="common">Common soapwort</name>
    <name type="synonym">Lychnis saponaria</name>
    <dbReference type="NCBI Taxonomy" id="3572"/>
    <lineage>
        <taxon>Eukaryota</taxon>
        <taxon>Viridiplantae</taxon>
        <taxon>Streptophyta</taxon>
        <taxon>Embryophyta</taxon>
        <taxon>Tracheophyta</taxon>
        <taxon>Spermatophyta</taxon>
        <taxon>Magnoliopsida</taxon>
        <taxon>eudicotyledons</taxon>
        <taxon>Gunneridae</taxon>
        <taxon>Pentapetalae</taxon>
        <taxon>Caryophyllales</taxon>
        <taxon>Caryophyllaceae</taxon>
        <taxon>Caryophylleae</taxon>
        <taxon>Saponaria</taxon>
    </lineage>
</organism>
<accession>A0AAW1NF70</accession>
<dbReference type="InterPro" id="IPR027935">
    <property type="entry name" value="Di19_C"/>
</dbReference>
<evidence type="ECO:0000256" key="2">
    <source>
        <dbReference type="SAM" id="MobiDB-lite"/>
    </source>
</evidence>
<comment type="similarity">
    <text evidence="1">Belongs to the Di19 family.</text>
</comment>
<evidence type="ECO:0000259" key="3">
    <source>
        <dbReference type="Pfam" id="PF05605"/>
    </source>
</evidence>
<reference evidence="5" key="1">
    <citation type="submission" date="2024-03" db="EMBL/GenBank/DDBJ databases">
        <title>WGS assembly of Saponaria officinalis var. Norfolk2.</title>
        <authorList>
            <person name="Jenkins J."/>
            <person name="Shu S."/>
            <person name="Grimwood J."/>
            <person name="Barry K."/>
            <person name="Goodstein D."/>
            <person name="Schmutz J."/>
            <person name="Leebens-Mack J."/>
            <person name="Osbourn A."/>
        </authorList>
    </citation>
    <scope>NUCLEOTIDE SEQUENCE [LARGE SCALE GENOMIC DNA]</scope>
    <source>
        <strain evidence="5">JIC</strain>
    </source>
</reference>
<dbReference type="Pfam" id="PF14571">
    <property type="entry name" value="Di19_C"/>
    <property type="match status" value="1"/>
</dbReference>
<dbReference type="InterPro" id="IPR033347">
    <property type="entry name" value="Di19"/>
</dbReference>
<evidence type="ECO:0000259" key="4">
    <source>
        <dbReference type="Pfam" id="PF14571"/>
    </source>
</evidence>
<dbReference type="Pfam" id="PF05605">
    <property type="entry name" value="zf-Di19"/>
    <property type="match status" value="1"/>
</dbReference>
<dbReference type="Proteomes" id="UP001443914">
    <property type="component" value="Unassembled WGS sequence"/>
</dbReference>
<dbReference type="AlphaFoldDB" id="A0AAW1NF70"/>
<comment type="caution">
    <text evidence="5">The sequence shown here is derived from an EMBL/GenBank/DDBJ whole genome shotgun (WGS) entry which is preliminary data.</text>
</comment>
<proteinExistence type="inferred from homology"/>
<feature type="domain" description="Di19 zinc-binding" evidence="3">
    <location>
        <begin position="37"/>
        <end position="88"/>
    </location>
</feature>
<evidence type="ECO:0000313" key="5">
    <source>
        <dbReference type="EMBL" id="KAK9756898.1"/>
    </source>
</evidence>